<evidence type="ECO:0000313" key="6">
    <source>
        <dbReference type="Proteomes" id="UP001236500"/>
    </source>
</evidence>
<dbReference type="SFLD" id="SFLDS00003">
    <property type="entry name" value="Haloacid_Dehalogenase"/>
    <property type="match status" value="1"/>
</dbReference>
<dbReference type="GO" id="GO:0016787">
    <property type="term" value="F:hydrolase activity"/>
    <property type="evidence" value="ECO:0007669"/>
    <property type="project" value="UniProtKB-KW"/>
</dbReference>
<dbReference type="InterPro" id="IPR041492">
    <property type="entry name" value="HAD_2"/>
</dbReference>
<dbReference type="RefSeq" id="WP_280318782.1">
    <property type="nucleotide sequence ID" value="NZ_CP118605.1"/>
</dbReference>
<dbReference type="PANTHER" id="PTHR46193">
    <property type="entry name" value="6-PHOSPHOGLUCONATE PHOSPHATASE"/>
    <property type="match status" value="1"/>
</dbReference>
<dbReference type="InterPro" id="IPR036412">
    <property type="entry name" value="HAD-like_sf"/>
</dbReference>
<sequence>MATSYANTRLVIFDCDGVLVDSESIVCRVLAEEMTKLGMPATAEELDEQFSGRPAQDCIVDIETRYGGPLPTSYFNATENRIRAAFHNELEAVTGIFEVLERLQNTDLLTCVASSGPHAKMAITLNKTGLWDYFAGRIFSAEDVGRGKPWPDLFLHSARHFDIDPQHCLVVEDSIAGVKAAVAAGMPVIGYSHNGARARQLEAEGARVINDMQLLLDYL</sequence>
<evidence type="ECO:0000256" key="4">
    <source>
        <dbReference type="ARBA" id="ARBA00022842"/>
    </source>
</evidence>
<keyword evidence="4" id="KW-0460">Magnesium</keyword>
<proteinExistence type="inferred from homology"/>
<accession>A0ABY8NCE5</accession>
<dbReference type="Gene3D" id="3.40.50.1000">
    <property type="entry name" value="HAD superfamily/HAD-like"/>
    <property type="match status" value="1"/>
</dbReference>
<dbReference type="Proteomes" id="UP001236500">
    <property type="component" value="Chromosome"/>
</dbReference>
<evidence type="ECO:0000256" key="1">
    <source>
        <dbReference type="ARBA" id="ARBA00001946"/>
    </source>
</evidence>
<protein>
    <submittedName>
        <fullName evidence="5">HAD-IA family hydrolase</fullName>
    </submittedName>
</protein>
<evidence type="ECO:0000256" key="3">
    <source>
        <dbReference type="ARBA" id="ARBA00022723"/>
    </source>
</evidence>
<name>A0ABY8NCE5_9GAMM</name>
<dbReference type="SFLD" id="SFLDG01135">
    <property type="entry name" value="C1.5.6:_HAD__Beta-PGM__Phospha"/>
    <property type="match status" value="1"/>
</dbReference>
<dbReference type="InterPro" id="IPR051600">
    <property type="entry name" value="Beta-PGM-like"/>
</dbReference>
<evidence type="ECO:0000256" key="2">
    <source>
        <dbReference type="ARBA" id="ARBA00006171"/>
    </source>
</evidence>
<dbReference type="InterPro" id="IPR006439">
    <property type="entry name" value="HAD-SF_hydro_IA"/>
</dbReference>
<evidence type="ECO:0000313" key="5">
    <source>
        <dbReference type="EMBL" id="WGL15727.1"/>
    </source>
</evidence>
<comment type="similarity">
    <text evidence="2">Belongs to the HAD-like hydrolase superfamily. CbbY/CbbZ/Gph/YieH family.</text>
</comment>
<dbReference type="PANTHER" id="PTHR46193:SF10">
    <property type="entry name" value="6-PHOSPHOGLUCONATE PHOSPHATASE"/>
    <property type="match status" value="1"/>
</dbReference>
<dbReference type="EMBL" id="CP118605">
    <property type="protein sequence ID" value="WGL15727.1"/>
    <property type="molecule type" value="Genomic_DNA"/>
</dbReference>
<dbReference type="Gene3D" id="1.10.150.240">
    <property type="entry name" value="Putative phosphatase, domain 2"/>
    <property type="match status" value="1"/>
</dbReference>
<dbReference type="SUPFAM" id="SSF56784">
    <property type="entry name" value="HAD-like"/>
    <property type="match status" value="1"/>
</dbReference>
<dbReference type="NCBIfam" id="TIGR01509">
    <property type="entry name" value="HAD-SF-IA-v3"/>
    <property type="match status" value="1"/>
</dbReference>
<keyword evidence="6" id="KW-1185">Reference proteome</keyword>
<dbReference type="InterPro" id="IPR023214">
    <property type="entry name" value="HAD_sf"/>
</dbReference>
<comment type="cofactor">
    <cofactor evidence="1">
        <name>Mg(2+)</name>
        <dbReference type="ChEBI" id="CHEBI:18420"/>
    </cofactor>
</comment>
<dbReference type="SFLD" id="SFLDG01129">
    <property type="entry name" value="C1.5:_HAD__Beta-PGM__Phosphata"/>
    <property type="match status" value="1"/>
</dbReference>
<organism evidence="5 6">
    <name type="scientific">Microbulbifer bruguierae</name>
    <dbReference type="NCBI Taxonomy" id="3029061"/>
    <lineage>
        <taxon>Bacteria</taxon>
        <taxon>Pseudomonadati</taxon>
        <taxon>Pseudomonadota</taxon>
        <taxon>Gammaproteobacteria</taxon>
        <taxon>Cellvibrionales</taxon>
        <taxon>Microbulbiferaceae</taxon>
        <taxon>Microbulbifer</taxon>
    </lineage>
</organism>
<keyword evidence="3" id="KW-0479">Metal-binding</keyword>
<gene>
    <name evidence="5" type="ORF">PVT68_13225</name>
</gene>
<keyword evidence="5" id="KW-0378">Hydrolase</keyword>
<dbReference type="Pfam" id="PF13419">
    <property type="entry name" value="HAD_2"/>
    <property type="match status" value="1"/>
</dbReference>
<reference evidence="5 6" key="1">
    <citation type="submission" date="2023-02" db="EMBL/GenBank/DDBJ databases">
        <title>Description and genomic characterization of Microbulbifer bruguierae sp. nov., isolated from the sediment of mangrove plant Bruguiera sexangula.</title>
        <authorList>
            <person name="Long M."/>
        </authorList>
    </citation>
    <scope>NUCLEOTIDE SEQUENCE [LARGE SCALE GENOMIC DNA]</scope>
    <source>
        <strain evidence="5 6">H12</strain>
    </source>
</reference>
<dbReference type="InterPro" id="IPR023198">
    <property type="entry name" value="PGP-like_dom2"/>
</dbReference>